<dbReference type="InterPro" id="IPR027574">
    <property type="entry name" value="Thiaminase_II"/>
</dbReference>
<gene>
    <name evidence="7" type="ORF">EC973_009044</name>
</gene>
<dbReference type="Pfam" id="PF08543">
    <property type="entry name" value="Phos_pyr_kin"/>
    <property type="match status" value="1"/>
</dbReference>
<dbReference type="InterPro" id="IPR013749">
    <property type="entry name" value="PM/HMP-P_kinase-1"/>
</dbReference>
<accession>A0A8H7ENQ3</accession>
<dbReference type="PANTHER" id="PTHR20858:SF17">
    <property type="entry name" value="HYDROXYMETHYLPYRIMIDINE_PHOSPHOMETHYLPYRIMIDINE KINASE THI20-RELATED"/>
    <property type="match status" value="1"/>
</dbReference>
<name>A0A8H7ENQ3_9FUNG</name>
<keyword evidence="1" id="KW-0808">Transferase</keyword>
<keyword evidence="8" id="KW-1185">Reference proteome</keyword>
<dbReference type="CDD" id="cd19367">
    <property type="entry name" value="TenA_C_ScTHI20-like"/>
    <property type="match status" value="1"/>
</dbReference>
<dbReference type="NCBIfam" id="TIGR00097">
    <property type="entry name" value="HMP-P_kinase"/>
    <property type="match status" value="1"/>
</dbReference>
<evidence type="ECO:0000259" key="6">
    <source>
        <dbReference type="Pfam" id="PF08543"/>
    </source>
</evidence>
<keyword evidence="3" id="KW-0418">Kinase</keyword>
<feature type="domain" description="Thiaminase-2/PQQC" evidence="5">
    <location>
        <begin position="396"/>
        <end position="599"/>
    </location>
</feature>
<dbReference type="InterPro" id="IPR004305">
    <property type="entry name" value="Thiaminase-2/PQQC"/>
</dbReference>
<organism evidence="7 8">
    <name type="scientific">Apophysomyces ossiformis</name>
    <dbReference type="NCBI Taxonomy" id="679940"/>
    <lineage>
        <taxon>Eukaryota</taxon>
        <taxon>Fungi</taxon>
        <taxon>Fungi incertae sedis</taxon>
        <taxon>Mucoromycota</taxon>
        <taxon>Mucoromycotina</taxon>
        <taxon>Mucoromycetes</taxon>
        <taxon>Mucorales</taxon>
        <taxon>Mucorineae</taxon>
        <taxon>Mucoraceae</taxon>
        <taxon>Apophysomyces</taxon>
    </lineage>
</organism>
<keyword evidence="2" id="KW-0547">Nucleotide-binding</keyword>
<dbReference type="EMBL" id="JABAYA010000083">
    <property type="protein sequence ID" value="KAF7726152.1"/>
    <property type="molecule type" value="Genomic_DNA"/>
</dbReference>
<sequence length="603" mass="66723">MCNHPNTRRRSITFHTEIVGSDADTPYEIVLEQMANTRYMFTLTWKGRFLTSLVNAQVFFVNSKAKSDFGRIFAKSGILVLLLGLASTKIYENLMLMTNEIIPKALTIAGSDSGGGAGIQADIKTLTSLNVYATSVLASITSQNTLGVDGIFDLPAEFVAKQLEAVLSDIGTDAIKTGMLSSTEILVAVVDTLKKYPEASKNLVVDPVMVATSGSRLLAESAVQAYRDKLLPITLIFTPNVPEAEILLNQESHTIKSLDDMREAARKLGEKGPKYVLLKGGHLPLEREGEKVIIDVLYDSLTGELHEIIHPQIPTPNTHGTGCTLSAAIAGELAKGKKAIAAIMSAISYVHNAIETSLQSIGHGAGPVNHFHSFRPMLFTGKTFVKTLIDSLPGGLWSQFIDHPFVRQMADGTLPREAFIFYIKQDYLYLQHYARCAALAAYKSSDIDNCARNAKIVMHIQQEMQMHLKYCKQWGISKEDILATPESVFNVAYTRYVLDKGTTGDQLDLQIAMAPCLLGYGEIGLKLYNDPQTKREGNPYWTWICNYAEDSFQEAVRTGKELLEDLAAHSASTSPRRFKELCEIFEQATRLEISFWEMGFQQR</sequence>
<dbReference type="SUPFAM" id="SSF48613">
    <property type="entry name" value="Heme oxygenase-like"/>
    <property type="match status" value="1"/>
</dbReference>
<dbReference type="GO" id="GO:0005524">
    <property type="term" value="F:ATP binding"/>
    <property type="evidence" value="ECO:0007669"/>
    <property type="project" value="UniProtKB-KW"/>
</dbReference>
<dbReference type="Gene3D" id="1.20.910.10">
    <property type="entry name" value="Heme oxygenase-like"/>
    <property type="match status" value="1"/>
</dbReference>
<dbReference type="Proteomes" id="UP000605846">
    <property type="component" value="Unassembled WGS sequence"/>
</dbReference>
<dbReference type="GO" id="GO:0008902">
    <property type="term" value="F:hydroxymethylpyrimidine kinase activity"/>
    <property type="evidence" value="ECO:0007669"/>
    <property type="project" value="TreeGrafter"/>
</dbReference>
<keyword evidence="4" id="KW-0067">ATP-binding</keyword>
<evidence type="ECO:0000313" key="7">
    <source>
        <dbReference type="EMBL" id="KAF7726152.1"/>
    </source>
</evidence>
<evidence type="ECO:0000256" key="1">
    <source>
        <dbReference type="ARBA" id="ARBA00022679"/>
    </source>
</evidence>
<dbReference type="Gene3D" id="3.40.1190.20">
    <property type="match status" value="1"/>
</dbReference>
<dbReference type="Pfam" id="PF03070">
    <property type="entry name" value="TENA_THI-4"/>
    <property type="match status" value="1"/>
</dbReference>
<evidence type="ECO:0000256" key="4">
    <source>
        <dbReference type="ARBA" id="ARBA00022840"/>
    </source>
</evidence>
<reference evidence="7" key="1">
    <citation type="submission" date="2020-01" db="EMBL/GenBank/DDBJ databases">
        <title>Genome Sequencing of Three Apophysomyces-Like Fungal Strains Confirms a Novel Fungal Genus in the Mucoromycota with divergent Burkholderia-like Endosymbiotic Bacteria.</title>
        <authorList>
            <person name="Stajich J.E."/>
            <person name="Macias A.M."/>
            <person name="Carter-House D."/>
            <person name="Lovett B."/>
            <person name="Kasson L.R."/>
            <person name="Berry K."/>
            <person name="Grigoriev I."/>
            <person name="Chang Y."/>
            <person name="Spatafora J."/>
            <person name="Kasson M.T."/>
        </authorList>
    </citation>
    <scope>NUCLEOTIDE SEQUENCE</scope>
    <source>
        <strain evidence="7">NRRL A-21654</strain>
    </source>
</reference>
<dbReference type="SUPFAM" id="SSF53613">
    <property type="entry name" value="Ribokinase-like"/>
    <property type="match status" value="1"/>
</dbReference>
<dbReference type="FunFam" id="1.20.910.10:FF:000003">
    <property type="entry name" value="Hydroxymethylpyrimidine/phosphomethylpyrimidine kinase THI20"/>
    <property type="match status" value="1"/>
</dbReference>
<feature type="domain" description="Pyridoxamine kinase/Phosphomethylpyrimidine kinase" evidence="6">
    <location>
        <begin position="112"/>
        <end position="369"/>
    </location>
</feature>
<dbReference type="GO" id="GO:0009228">
    <property type="term" value="P:thiamine biosynthetic process"/>
    <property type="evidence" value="ECO:0007669"/>
    <property type="project" value="InterPro"/>
</dbReference>
<dbReference type="GO" id="GO:0050334">
    <property type="term" value="F:thiaminase activity"/>
    <property type="evidence" value="ECO:0007669"/>
    <property type="project" value="InterPro"/>
</dbReference>
<evidence type="ECO:0000256" key="2">
    <source>
        <dbReference type="ARBA" id="ARBA00022741"/>
    </source>
</evidence>
<dbReference type="InterPro" id="IPR004399">
    <property type="entry name" value="HMP/HMP-P_kinase_dom"/>
</dbReference>
<evidence type="ECO:0000256" key="3">
    <source>
        <dbReference type="ARBA" id="ARBA00022777"/>
    </source>
</evidence>
<dbReference type="CDD" id="cd01169">
    <property type="entry name" value="HMPP_kinase"/>
    <property type="match status" value="1"/>
</dbReference>
<protein>
    <submittedName>
        <fullName evidence="7">Uncharacterized protein</fullName>
    </submittedName>
</protein>
<dbReference type="FunFam" id="3.40.1190.20:FF:000003">
    <property type="entry name" value="Phosphomethylpyrimidine kinase ThiD"/>
    <property type="match status" value="1"/>
</dbReference>
<dbReference type="InterPro" id="IPR029056">
    <property type="entry name" value="Ribokinase-like"/>
</dbReference>
<dbReference type="GO" id="GO:0005829">
    <property type="term" value="C:cytosol"/>
    <property type="evidence" value="ECO:0007669"/>
    <property type="project" value="TreeGrafter"/>
</dbReference>
<dbReference type="PANTHER" id="PTHR20858">
    <property type="entry name" value="PHOSPHOMETHYLPYRIMIDINE KINASE"/>
    <property type="match status" value="1"/>
</dbReference>
<proteinExistence type="predicted"/>
<dbReference type="GO" id="GO:0008972">
    <property type="term" value="F:phosphomethylpyrimidine kinase activity"/>
    <property type="evidence" value="ECO:0007669"/>
    <property type="project" value="InterPro"/>
</dbReference>
<dbReference type="NCBIfam" id="TIGR04306">
    <property type="entry name" value="salvage_TenA"/>
    <property type="match status" value="1"/>
</dbReference>
<dbReference type="AlphaFoldDB" id="A0A8H7ENQ3"/>
<dbReference type="OrthoDB" id="10028886at2759"/>
<comment type="caution">
    <text evidence="7">The sequence shown here is derived from an EMBL/GenBank/DDBJ whole genome shotgun (WGS) entry which is preliminary data.</text>
</comment>
<dbReference type="InterPro" id="IPR016084">
    <property type="entry name" value="Haem_Oase-like_multi-hlx"/>
</dbReference>
<evidence type="ECO:0000259" key="5">
    <source>
        <dbReference type="Pfam" id="PF03070"/>
    </source>
</evidence>
<evidence type="ECO:0000313" key="8">
    <source>
        <dbReference type="Proteomes" id="UP000605846"/>
    </source>
</evidence>